<dbReference type="EMBL" id="FUYM01000002">
    <property type="protein sequence ID" value="SKB34888.1"/>
    <property type="molecule type" value="Genomic_DNA"/>
</dbReference>
<dbReference type="OrthoDB" id="9775455at2"/>
<feature type="domain" description="Pilus formation protein N-terminal" evidence="4">
    <location>
        <begin position="25"/>
        <end position="94"/>
    </location>
</feature>
<dbReference type="GO" id="GO:0009306">
    <property type="term" value="P:protein secretion"/>
    <property type="evidence" value="ECO:0007669"/>
    <property type="project" value="InterPro"/>
</dbReference>
<dbReference type="PRINTS" id="PR00811">
    <property type="entry name" value="BCTERIALGSPD"/>
</dbReference>
<dbReference type="GO" id="GO:0015627">
    <property type="term" value="C:type II protein secretion system complex"/>
    <property type="evidence" value="ECO:0007669"/>
    <property type="project" value="TreeGrafter"/>
</dbReference>
<evidence type="ECO:0000313" key="6">
    <source>
        <dbReference type="Proteomes" id="UP000189818"/>
    </source>
</evidence>
<dbReference type="Pfam" id="PF00263">
    <property type="entry name" value="Secretin"/>
    <property type="match status" value="1"/>
</dbReference>
<dbReference type="AlphaFoldDB" id="A0A1T5AIQ2"/>
<dbReference type="STRING" id="439228.SAMN06295920_10219"/>
<keyword evidence="6" id="KW-1185">Reference proteome</keyword>
<keyword evidence="2" id="KW-0732">Signal</keyword>
<proteinExistence type="inferred from homology"/>
<dbReference type="RefSeq" id="WP_079646736.1">
    <property type="nucleotide sequence ID" value="NZ_FUYM01000002.1"/>
</dbReference>
<dbReference type="Pfam" id="PF13629">
    <property type="entry name" value="T2SS-T3SS_pil_N"/>
    <property type="match status" value="1"/>
</dbReference>
<protein>
    <submittedName>
        <fullName evidence="5">Pilus assembly protein CpaC</fullName>
    </submittedName>
</protein>
<evidence type="ECO:0000313" key="5">
    <source>
        <dbReference type="EMBL" id="SKB34888.1"/>
    </source>
</evidence>
<name>A0A1T5AIQ2_9SPHN</name>
<feature type="domain" description="Type II/III secretion system secretin-like" evidence="3">
    <location>
        <begin position="224"/>
        <end position="387"/>
    </location>
</feature>
<evidence type="ECO:0000256" key="2">
    <source>
        <dbReference type="SAM" id="SignalP"/>
    </source>
</evidence>
<accession>A0A1T5AIQ2</accession>
<dbReference type="InterPro" id="IPR004846">
    <property type="entry name" value="T2SS/T3SS_dom"/>
</dbReference>
<feature type="chain" id="PRO_5012956282" evidence="2">
    <location>
        <begin position="24"/>
        <end position="431"/>
    </location>
</feature>
<comment type="similarity">
    <text evidence="1">Belongs to the bacterial secretin family.</text>
</comment>
<dbReference type="InterPro" id="IPR001775">
    <property type="entry name" value="GspD/PilQ"/>
</dbReference>
<dbReference type="PANTHER" id="PTHR30332">
    <property type="entry name" value="PROBABLE GENERAL SECRETION PATHWAY PROTEIN D"/>
    <property type="match status" value="1"/>
</dbReference>
<evidence type="ECO:0000259" key="4">
    <source>
        <dbReference type="Pfam" id="PF13629"/>
    </source>
</evidence>
<organism evidence="5 6">
    <name type="scientific">Rhizorhabdus histidinilytica</name>
    <dbReference type="NCBI Taxonomy" id="439228"/>
    <lineage>
        <taxon>Bacteria</taxon>
        <taxon>Pseudomonadati</taxon>
        <taxon>Pseudomonadota</taxon>
        <taxon>Alphaproteobacteria</taxon>
        <taxon>Sphingomonadales</taxon>
        <taxon>Sphingomonadaceae</taxon>
        <taxon>Rhizorhabdus</taxon>
    </lineage>
</organism>
<evidence type="ECO:0000256" key="1">
    <source>
        <dbReference type="RuleBase" id="RU004003"/>
    </source>
</evidence>
<gene>
    <name evidence="5" type="ORF">SAMN06295920_10219</name>
</gene>
<sequence>MTRLLSTALVAAVALLGPASATAAEDSLSLQLKVKRVLDYPKPIARIQVDREGVIAVRAPSRRSLGITAIGTGFATLSVFAADGSLMGRTAISVGLPDGATGEVRSDEDDGSLSGTVDGLAARTALQRTSADRTPANAISVSGEQVVAVDVQFAAVSSSTLRALGFNFSKLSGDLQGAIVSPATLNSFNSTSSGLSLEATAPLQNAFNLFLSAPNRGITAVLSALSSNGLSQLLAQPTLLVRSGEQASFLAGGEVPIPVPQNTGNGNGIGIEYKEFGVRLKVTPFVLSKDRIVLKIAPEVSELDYTNGVRLQGYMVPGLRRRSTETTVQLGSGQSFVIAGLTYSNSVVSKEKTPFLGDLPVLGALFKRQQNQRESQELIIVATPRLVGPMDPGQIPPLPGTTNEVDPTIGDMIVGTDGLEQSRAPFGVVRR</sequence>
<dbReference type="Proteomes" id="UP000189818">
    <property type="component" value="Unassembled WGS sequence"/>
</dbReference>
<feature type="signal peptide" evidence="2">
    <location>
        <begin position="1"/>
        <end position="23"/>
    </location>
</feature>
<dbReference type="InterPro" id="IPR050810">
    <property type="entry name" value="Bact_Secretion_Sys_Channel"/>
</dbReference>
<dbReference type="PANTHER" id="PTHR30332:SF17">
    <property type="entry name" value="TYPE IV PILIATION SYSTEM PROTEIN DR_0774-RELATED"/>
    <property type="match status" value="1"/>
</dbReference>
<evidence type="ECO:0000259" key="3">
    <source>
        <dbReference type="Pfam" id="PF00263"/>
    </source>
</evidence>
<reference evidence="6" key="1">
    <citation type="submission" date="2017-02" db="EMBL/GenBank/DDBJ databases">
        <authorList>
            <person name="Varghese N."/>
            <person name="Submissions S."/>
        </authorList>
    </citation>
    <scope>NUCLEOTIDE SEQUENCE [LARGE SCALE GENOMIC DNA]</scope>
    <source>
        <strain evidence="6">UM2</strain>
    </source>
</reference>
<dbReference type="InterPro" id="IPR032789">
    <property type="entry name" value="T2SS-T3SS_pil_N"/>
</dbReference>